<accession>A0A4C1XPD0</accession>
<dbReference type="AlphaFoldDB" id="A0A4C1XPD0"/>
<evidence type="ECO:0000313" key="2">
    <source>
        <dbReference type="EMBL" id="GBP64434.1"/>
    </source>
</evidence>
<reference evidence="2 3" key="1">
    <citation type="journal article" date="2019" name="Commun. Biol.">
        <title>The bagworm genome reveals a unique fibroin gene that provides high tensile strength.</title>
        <authorList>
            <person name="Kono N."/>
            <person name="Nakamura H."/>
            <person name="Ohtoshi R."/>
            <person name="Tomita M."/>
            <person name="Numata K."/>
            <person name="Arakawa K."/>
        </authorList>
    </citation>
    <scope>NUCLEOTIDE SEQUENCE [LARGE SCALE GENOMIC DNA]</scope>
</reference>
<dbReference type="SUPFAM" id="SSF53098">
    <property type="entry name" value="Ribonuclease H-like"/>
    <property type="match status" value="1"/>
</dbReference>
<feature type="domain" description="HAT C-terminal dimerisation" evidence="1">
    <location>
        <begin position="64"/>
        <end position="116"/>
    </location>
</feature>
<protein>
    <recommendedName>
        <fullName evidence="1">HAT C-terminal dimerisation domain-containing protein</fullName>
    </recommendedName>
</protein>
<evidence type="ECO:0000259" key="1">
    <source>
        <dbReference type="Pfam" id="PF05699"/>
    </source>
</evidence>
<dbReference type="InterPro" id="IPR008906">
    <property type="entry name" value="HATC_C_dom"/>
</dbReference>
<dbReference type="InterPro" id="IPR012337">
    <property type="entry name" value="RNaseH-like_sf"/>
</dbReference>
<dbReference type="OrthoDB" id="6705107at2759"/>
<sequence length="149" mass="16753">MRMGDSLDPGASSTCKKTCIKSDLAMMLDSSSEDEGEGEPDNSSADAFLRKELLIYRIKKRQDLDENPLNWWKVNRCEFKILSKLACRYLSPPPANVPSEQLFSGAGLIYNSLRNRRGTGTTFCPDWIYPGVLQCIFLNLPNTFGAFFV</sequence>
<comment type="caution">
    <text evidence="2">The sequence shown here is derived from an EMBL/GenBank/DDBJ whole genome shotgun (WGS) entry which is preliminary data.</text>
</comment>
<dbReference type="Proteomes" id="UP000299102">
    <property type="component" value="Unassembled WGS sequence"/>
</dbReference>
<keyword evidence="3" id="KW-1185">Reference proteome</keyword>
<dbReference type="EMBL" id="BGZK01000897">
    <property type="protein sequence ID" value="GBP64434.1"/>
    <property type="molecule type" value="Genomic_DNA"/>
</dbReference>
<dbReference type="Pfam" id="PF05699">
    <property type="entry name" value="Dimer_Tnp_hAT"/>
    <property type="match status" value="1"/>
</dbReference>
<proteinExistence type="predicted"/>
<gene>
    <name evidence="2" type="ORF">EVAR_19886_1</name>
</gene>
<name>A0A4C1XPD0_EUMVA</name>
<evidence type="ECO:0000313" key="3">
    <source>
        <dbReference type="Proteomes" id="UP000299102"/>
    </source>
</evidence>
<dbReference type="GO" id="GO:0046983">
    <property type="term" value="F:protein dimerization activity"/>
    <property type="evidence" value="ECO:0007669"/>
    <property type="project" value="InterPro"/>
</dbReference>
<organism evidence="2 3">
    <name type="scientific">Eumeta variegata</name>
    <name type="common">Bagworm moth</name>
    <name type="synonym">Eumeta japonica</name>
    <dbReference type="NCBI Taxonomy" id="151549"/>
    <lineage>
        <taxon>Eukaryota</taxon>
        <taxon>Metazoa</taxon>
        <taxon>Ecdysozoa</taxon>
        <taxon>Arthropoda</taxon>
        <taxon>Hexapoda</taxon>
        <taxon>Insecta</taxon>
        <taxon>Pterygota</taxon>
        <taxon>Neoptera</taxon>
        <taxon>Endopterygota</taxon>
        <taxon>Lepidoptera</taxon>
        <taxon>Glossata</taxon>
        <taxon>Ditrysia</taxon>
        <taxon>Tineoidea</taxon>
        <taxon>Psychidae</taxon>
        <taxon>Oiketicinae</taxon>
        <taxon>Eumeta</taxon>
    </lineage>
</organism>